<evidence type="ECO:0000313" key="3">
    <source>
        <dbReference type="EMBL" id="CDK25159.1"/>
    </source>
</evidence>
<dbReference type="Proteomes" id="UP000019384">
    <property type="component" value="Unassembled WGS sequence"/>
</dbReference>
<gene>
    <name evidence="3" type="ORF">KUCA_T00001126001</name>
</gene>
<reference evidence="3" key="2">
    <citation type="submission" date="2014-02" db="EMBL/GenBank/DDBJ databases">
        <title>Complete DNA sequence of /Kuraishia capsulata/ illustrates novel genomic features among budding yeasts (/Saccharomycotina/).</title>
        <authorList>
            <person name="Morales L."/>
            <person name="Noel B."/>
            <person name="Porcel B."/>
            <person name="Marcet-Houben M."/>
            <person name="Hullo M-F."/>
            <person name="Sacerdot C."/>
            <person name="Tekaia F."/>
            <person name="Leh-Louis V."/>
            <person name="Despons L."/>
            <person name="Khanna V."/>
            <person name="Aury J-M."/>
            <person name="Barbe V."/>
            <person name="Couloux A."/>
            <person name="Labadie K."/>
            <person name="Pelletier E."/>
            <person name="Souciet J-L."/>
            <person name="Boekhout T."/>
            <person name="Gabaldon T."/>
            <person name="Wincker P."/>
            <person name="Dujon B."/>
        </authorList>
    </citation>
    <scope>NUCLEOTIDE SEQUENCE</scope>
    <source>
        <strain evidence="3">CBS 1993</strain>
    </source>
</reference>
<keyword evidence="4" id="KW-1185">Reference proteome</keyword>
<feature type="compositionally biased region" description="Basic and acidic residues" evidence="1">
    <location>
        <begin position="55"/>
        <end position="83"/>
    </location>
</feature>
<organism evidence="3 4">
    <name type="scientific">Kuraishia capsulata CBS 1993</name>
    <dbReference type="NCBI Taxonomy" id="1382522"/>
    <lineage>
        <taxon>Eukaryota</taxon>
        <taxon>Fungi</taxon>
        <taxon>Dikarya</taxon>
        <taxon>Ascomycota</taxon>
        <taxon>Saccharomycotina</taxon>
        <taxon>Pichiomycetes</taxon>
        <taxon>Pichiales</taxon>
        <taxon>Pichiaceae</taxon>
        <taxon>Kuraishia</taxon>
    </lineage>
</organism>
<dbReference type="GeneID" id="34518559"/>
<dbReference type="OrthoDB" id="3980841at2759"/>
<evidence type="ECO:0000313" key="4">
    <source>
        <dbReference type="Proteomes" id="UP000019384"/>
    </source>
</evidence>
<dbReference type="STRING" id="1382522.W6MGE8"/>
<feature type="domain" description="Wbp11/ELF5/Saf1 N-terminal" evidence="2">
    <location>
        <begin position="3"/>
        <end position="78"/>
    </location>
</feature>
<dbReference type="HOGENOM" id="CLU_1111547_0_0_1"/>
<dbReference type="Pfam" id="PF09429">
    <property type="entry name" value="Wbp11"/>
    <property type="match status" value="1"/>
</dbReference>
<dbReference type="AlphaFoldDB" id="W6MGE8"/>
<dbReference type="Pfam" id="PF12622">
    <property type="entry name" value="NpwBP"/>
    <property type="match status" value="1"/>
</dbReference>
<feature type="region of interest" description="Disordered" evidence="1">
    <location>
        <begin position="1"/>
        <end position="31"/>
    </location>
</feature>
<sequence>MVKRTLNPVEAERRKQKLKEHRKSQARKVEQRLVKIADRDPGRLRDKLKALEEVQKEKGRLNHTEQRTLDNLRRDLRLLETNRKGSTTSHTEHDKEQQPQLSLPQTDRLGKASIFYDPEFNPYGKAPNGYENVKYPLVNPYEYPDNKQIVDIPMPEGDPPRFYKVKDYDASLSVDEVRRDFVKESIQAGLLPTALMGSIKRTTAAPKAEVKPKPIPETGSDSEFGEYASEEEEYRKKRRHVELEDVEDEG</sequence>
<feature type="region of interest" description="Disordered" evidence="1">
    <location>
        <begin position="55"/>
        <end position="105"/>
    </location>
</feature>
<name>W6MGE8_9ASCO</name>
<accession>W6MGE8</accession>
<evidence type="ECO:0000256" key="1">
    <source>
        <dbReference type="SAM" id="MobiDB-lite"/>
    </source>
</evidence>
<reference evidence="3" key="1">
    <citation type="submission" date="2013-12" db="EMBL/GenBank/DDBJ databases">
        <authorList>
            <person name="Genoscope - CEA"/>
        </authorList>
    </citation>
    <scope>NUCLEOTIDE SEQUENCE</scope>
    <source>
        <strain evidence="3">CBS 1993</strain>
    </source>
</reference>
<evidence type="ECO:0000259" key="2">
    <source>
        <dbReference type="Pfam" id="PF09429"/>
    </source>
</evidence>
<dbReference type="GO" id="GO:0006396">
    <property type="term" value="P:RNA processing"/>
    <property type="evidence" value="ECO:0007669"/>
    <property type="project" value="InterPro"/>
</dbReference>
<proteinExistence type="predicted"/>
<feature type="region of interest" description="Disordered" evidence="1">
    <location>
        <begin position="203"/>
        <end position="237"/>
    </location>
</feature>
<dbReference type="InterPro" id="IPR019007">
    <property type="entry name" value="Wbp11/ELF5/Saf1_N"/>
</dbReference>
<feature type="compositionally biased region" description="Basic residues" evidence="1">
    <location>
        <begin position="14"/>
        <end position="26"/>
    </location>
</feature>
<dbReference type="EMBL" id="HG793125">
    <property type="protein sequence ID" value="CDK25159.1"/>
    <property type="molecule type" value="Genomic_DNA"/>
</dbReference>
<dbReference type="RefSeq" id="XP_022457171.1">
    <property type="nucleotide sequence ID" value="XM_022605732.1"/>
</dbReference>
<protein>
    <recommendedName>
        <fullName evidence="2">Wbp11/ELF5/Saf1 N-terminal domain-containing protein</fullName>
    </recommendedName>
</protein>